<evidence type="ECO:0000313" key="3">
    <source>
        <dbReference type="Proteomes" id="UP001169066"/>
    </source>
</evidence>
<dbReference type="Proteomes" id="UP001169066">
    <property type="component" value="Unassembled WGS sequence"/>
</dbReference>
<dbReference type="InterPro" id="IPR036514">
    <property type="entry name" value="SGNH_hydro_sf"/>
</dbReference>
<dbReference type="PANTHER" id="PTHR30383">
    <property type="entry name" value="THIOESTERASE 1/PROTEASE 1/LYSOPHOSPHOLIPASE L1"/>
    <property type="match status" value="1"/>
</dbReference>
<evidence type="ECO:0000259" key="1">
    <source>
        <dbReference type="Pfam" id="PF13472"/>
    </source>
</evidence>
<dbReference type="SUPFAM" id="SSF52266">
    <property type="entry name" value="SGNH hydrolase"/>
    <property type="match status" value="1"/>
</dbReference>
<dbReference type="EMBL" id="JAQIBC010000003">
    <property type="protein sequence ID" value="MDM5263872.1"/>
    <property type="molecule type" value="Genomic_DNA"/>
</dbReference>
<comment type="caution">
    <text evidence="2">The sequence shown here is derived from an EMBL/GenBank/DDBJ whole genome shotgun (WGS) entry which is preliminary data.</text>
</comment>
<protein>
    <submittedName>
        <fullName evidence="2">GDSL-type esterase/lipase family protein</fullName>
    </submittedName>
</protein>
<dbReference type="InterPro" id="IPR051532">
    <property type="entry name" value="Ester_Hydrolysis_Enzymes"/>
</dbReference>
<dbReference type="PANTHER" id="PTHR30383:SF5">
    <property type="entry name" value="SGNH HYDROLASE-TYPE ESTERASE DOMAIN-CONTAINING PROTEIN"/>
    <property type="match status" value="1"/>
</dbReference>
<feature type="domain" description="SGNH hydrolase-type esterase" evidence="1">
    <location>
        <begin position="9"/>
        <end position="182"/>
    </location>
</feature>
<accession>A0ABT7QSW4</accession>
<dbReference type="Pfam" id="PF13472">
    <property type="entry name" value="Lipase_GDSL_2"/>
    <property type="match status" value="1"/>
</dbReference>
<dbReference type="RefSeq" id="WP_289401821.1">
    <property type="nucleotide sequence ID" value="NZ_JAQIBC010000003.1"/>
</dbReference>
<proteinExistence type="predicted"/>
<evidence type="ECO:0000313" key="2">
    <source>
        <dbReference type="EMBL" id="MDM5263872.1"/>
    </source>
</evidence>
<organism evidence="2 3">
    <name type="scientific">Sulfurovum xiamenensis</name>
    <dbReference type="NCBI Taxonomy" id="3019066"/>
    <lineage>
        <taxon>Bacteria</taxon>
        <taxon>Pseudomonadati</taxon>
        <taxon>Campylobacterota</taxon>
        <taxon>Epsilonproteobacteria</taxon>
        <taxon>Campylobacterales</taxon>
        <taxon>Sulfurovaceae</taxon>
        <taxon>Sulfurovum</taxon>
    </lineage>
</organism>
<keyword evidence="3" id="KW-1185">Reference proteome</keyword>
<dbReference type="InterPro" id="IPR013830">
    <property type="entry name" value="SGNH_hydro"/>
</dbReference>
<dbReference type="Gene3D" id="3.40.50.1110">
    <property type="entry name" value="SGNH hydrolase"/>
    <property type="match status" value="1"/>
</dbReference>
<reference evidence="2" key="1">
    <citation type="submission" date="2023-01" db="EMBL/GenBank/DDBJ databases">
        <title>Sulfurovum sp. XTW-4 genome assembly.</title>
        <authorList>
            <person name="Wang J."/>
        </authorList>
    </citation>
    <scope>NUCLEOTIDE SEQUENCE</scope>
    <source>
        <strain evidence="2">XTW-4</strain>
    </source>
</reference>
<name>A0ABT7QSW4_9BACT</name>
<sequence length="197" mass="22557">MRDVRICYVGDSFVNGTGDPTKLGWTGRLSQNSQNNNLDITHYNLGIRREASGDILKRWEAECHARLPEVSENKVVFSFGVNDTVMENGQKRVSLENSIENAKTILVHASKKYDVIMIGMPPIDDEEQNKMIKELDIEYQALCNALEIPYLSVFEKLANDQIWKNEVLSNDGAHPRDKGYEILANHIKNWSGWWFKT</sequence>
<gene>
    <name evidence="2" type="ORF">PF327_06645</name>
</gene>